<dbReference type="GO" id="GO:0050519">
    <property type="term" value="F:holo-citrate lyase synthase activity"/>
    <property type="evidence" value="ECO:0007669"/>
    <property type="project" value="UniProtKB-EC"/>
</dbReference>
<sequence>MLINFNDGLPVSLEQVLLAKEQRVQNQQVAITRYQSPIISLTLVIPGPVKKSPAAKFLFDQAINTLHHALDQNNFSIYYEQHIEAVTGFEAIIAVNCTASKLKQLCIEIEHNHPLGRLWDIDIIDPVTQMSIPRTGFEQKPRKCLICGDNAKACGRGRRHSVAEIFEEMKKIITNYTAKQI</sequence>
<evidence type="ECO:0000256" key="3">
    <source>
        <dbReference type="ARBA" id="ARBA00022695"/>
    </source>
</evidence>
<dbReference type="Proteomes" id="UP000030901">
    <property type="component" value="Chromosome"/>
</dbReference>
<organism evidence="5 7">
    <name type="scientific">Frischella perrara</name>
    <dbReference type="NCBI Taxonomy" id="1267021"/>
    <lineage>
        <taxon>Bacteria</taxon>
        <taxon>Pseudomonadati</taxon>
        <taxon>Pseudomonadota</taxon>
        <taxon>Gammaproteobacteria</taxon>
        <taxon>Orbales</taxon>
        <taxon>Orbaceae</taxon>
        <taxon>Frischella</taxon>
    </lineage>
</organism>
<evidence type="ECO:0000256" key="2">
    <source>
        <dbReference type="ARBA" id="ARBA00022679"/>
    </source>
</evidence>
<dbReference type="STRING" id="1267021.FPB0191_00517"/>
<dbReference type="Proteomes" id="UP000247838">
    <property type="component" value="Unassembled WGS sequence"/>
</dbReference>
<evidence type="ECO:0000256" key="4">
    <source>
        <dbReference type="ARBA" id="ARBA00048574"/>
    </source>
</evidence>
<name>A0A0A7RYM1_FRIPE</name>
<keyword evidence="6" id="KW-0456">Lyase</keyword>
<dbReference type="AlphaFoldDB" id="A0A0A7RYM1"/>
<keyword evidence="3 5" id="KW-0548">Nucleotidyltransferase</keyword>
<dbReference type="EMBL" id="CP009056">
    <property type="protein sequence ID" value="AJA44348.1"/>
    <property type="molecule type" value="Genomic_DNA"/>
</dbReference>
<evidence type="ECO:0000256" key="1">
    <source>
        <dbReference type="ARBA" id="ARBA00012524"/>
    </source>
</evidence>
<keyword evidence="7" id="KW-1185">Reference proteome</keyword>
<dbReference type="EMBL" id="QGLM01000005">
    <property type="protein sequence ID" value="PXY96671.1"/>
    <property type="molecule type" value="Genomic_DNA"/>
</dbReference>
<accession>A0A0A7RYM1</accession>
<dbReference type="GO" id="GO:0016829">
    <property type="term" value="F:lyase activity"/>
    <property type="evidence" value="ECO:0007669"/>
    <property type="project" value="UniProtKB-KW"/>
</dbReference>
<evidence type="ECO:0000313" key="7">
    <source>
        <dbReference type="Proteomes" id="UP000030901"/>
    </source>
</evidence>
<dbReference type="HOGENOM" id="CLU_104529_1_0_6"/>
<evidence type="ECO:0000313" key="6">
    <source>
        <dbReference type="EMBL" id="PXY96671.1"/>
    </source>
</evidence>
<reference evidence="6 8" key="2">
    <citation type="submission" date="2018-05" db="EMBL/GenBank/DDBJ databases">
        <title>Reference genomes for bee gut microbiota database.</title>
        <authorList>
            <person name="Ellegaard K.M."/>
        </authorList>
    </citation>
    <scope>NUCLEOTIDE SEQUENCE [LARGE SCALE GENOMIC DNA]</scope>
    <source>
        <strain evidence="6 8">ESL0167</strain>
    </source>
</reference>
<dbReference type="NCBIfam" id="TIGR03124">
    <property type="entry name" value="citrate_citX"/>
    <property type="match status" value="1"/>
</dbReference>
<keyword evidence="2 5" id="KW-0808">Transferase</keyword>
<dbReference type="RefSeq" id="WP_039103786.1">
    <property type="nucleotide sequence ID" value="NZ_CALYQC010000042.1"/>
</dbReference>
<reference evidence="5 7" key="1">
    <citation type="journal article" date="2014" name="Appl. Environ. Microbiol.">
        <title>Gut symbionts from distinct hosts exhibit genotoxic activity via divergent colibactin biosynthetic pathways.</title>
        <authorList>
            <person name="Engel P."/>
            <person name="Vizcaino M.I."/>
            <person name="Crawford J.M."/>
        </authorList>
    </citation>
    <scope>NUCLEOTIDE SEQUENCE [LARGE SCALE GENOMIC DNA]</scope>
    <source>
        <strain evidence="5 7">PEB0191</strain>
    </source>
</reference>
<gene>
    <name evidence="6" type="primary">citX</name>
    <name evidence="6" type="ORF">DKK76_02475</name>
    <name evidence="5" type="ORF">FPB0191_00517</name>
</gene>
<dbReference type="Pfam" id="PF03802">
    <property type="entry name" value="CitX"/>
    <property type="match status" value="1"/>
</dbReference>
<protein>
    <recommendedName>
        <fullName evidence="1">citrate lyase holo-[acyl-carrier protein] synthase</fullName>
        <ecNumber evidence="1">2.7.7.61</ecNumber>
    </recommendedName>
</protein>
<dbReference type="GO" id="GO:0051191">
    <property type="term" value="P:prosthetic group biosynthetic process"/>
    <property type="evidence" value="ECO:0007669"/>
    <property type="project" value="InterPro"/>
</dbReference>
<dbReference type="NCBIfam" id="NF002383">
    <property type="entry name" value="PRK01392.1"/>
    <property type="match status" value="1"/>
</dbReference>
<dbReference type="KEGG" id="fpp:FPB0191_00517"/>
<evidence type="ECO:0000313" key="8">
    <source>
        <dbReference type="Proteomes" id="UP000247838"/>
    </source>
</evidence>
<dbReference type="OrthoDB" id="3196716at2"/>
<dbReference type="EC" id="2.7.7.61" evidence="1"/>
<evidence type="ECO:0000313" key="5">
    <source>
        <dbReference type="EMBL" id="AJA44348.1"/>
    </source>
</evidence>
<comment type="catalytic activity">
    <reaction evidence="4">
        <text>apo-[citrate lyase ACP] + 2'-(5''-triphospho-alpha-D-ribosyl)-3'-dephospho-CoA = holo-[citrate lyase ACP] + diphosphate</text>
        <dbReference type="Rhea" id="RHEA:16333"/>
        <dbReference type="Rhea" id="RHEA-COMP:10157"/>
        <dbReference type="Rhea" id="RHEA-COMP:10158"/>
        <dbReference type="ChEBI" id="CHEBI:29999"/>
        <dbReference type="ChEBI" id="CHEBI:33019"/>
        <dbReference type="ChEBI" id="CHEBI:61378"/>
        <dbReference type="ChEBI" id="CHEBI:82683"/>
        <dbReference type="EC" id="2.7.7.61"/>
    </reaction>
</comment>
<dbReference type="InterPro" id="IPR005551">
    <property type="entry name" value="CitX"/>
</dbReference>
<proteinExistence type="predicted"/>